<dbReference type="Pfam" id="PF00010">
    <property type="entry name" value="HLH"/>
    <property type="match status" value="1"/>
</dbReference>
<keyword evidence="2" id="KW-0805">Transcription regulation</keyword>
<accession>A0A8X8ZKX2</accession>
<evidence type="ECO:0000256" key="5">
    <source>
        <dbReference type="SAM" id="Coils"/>
    </source>
</evidence>
<dbReference type="AlphaFoldDB" id="A0A8X8ZKX2"/>
<proteinExistence type="predicted"/>
<feature type="coiled-coil region" evidence="5">
    <location>
        <begin position="95"/>
        <end position="122"/>
    </location>
</feature>
<evidence type="ECO:0000256" key="3">
    <source>
        <dbReference type="ARBA" id="ARBA00023163"/>
    </source>
</evidence>
<evidence type="ECO:0000313" key="7">
    <source>
        <dbReference type="EMBL" id="KAG6409082.1"/>
    </source>
</evidence>
<reference evidence="7" key="2">
    <citation type="submission" date="2020-08" db="EMBL/GenBank/DDBJ databases">
        <title>Plant Genome Project.</title>
        <authorList>
            <person name="Zhang R.-G."/>
        </authorList>
    </citation>
    <scope>NUCLEOTIDE SEQUENCE</scope>
    <source>
        <strain evidence="7">Huo1</strain>
        <tissue evidence="7">Leaf</tissue>
    </source>
</reference>
<comment type="subcellular location">
    <subcellularLocation>
        <location evidence="1">Nucleus</location>
    </subcellularLocation>
</comment>
<protein>
    <recommendedName>
        <fullName evidence="6">BHLH domain-containing protein</fullName>
    </recommendedName>
</protein>
<comment type="caution">
    <text evidence="7">The sequence shown here is derived from an EMBL/GenBank/DDBJ whole genome shotgun (WGS) entry which is preliminary data.</text>
</comment>
<evidence type="ECO:0000259" key="6">
    <source>
        <dbReference type="PROSITE" id="PS50888"/>
    </source>
</evidence>
<keyword evidence="3" id="KW-0804">Transcription</keyword>
<dbReference type="SMART" id="SM00353">
    <property type="entry name" value="HLH"/>
    <property type="match status" value="1"/>
</dbReference>
<dbReference type="PROSITE" id="PS50888">
    <property type="entry name" value="BHLH"/>
    <property type="match status" value="1"/>
</dbReference>
<keyword evidence="8" id="KW-1185">Reference proteome</keyword>
<dbReference type="Proteomes" id="UP000298416">
    <property type="component" value="Unassembled WGS sequence"/>
</dbReference>
<reference evidence="7" key="1">
    <citation type="submission" date="2018-01" db="EMBL/GenBank/DDBJ databases">
        <authorList>
            <person name="Mao J.F."/>
        </authorList>
    </citation>
    <scope>NUCLEOTIDE SEQUENCE</scope>
    <source>
        <strain evidence="7">Huo1</strain>
        <tissue evidence="7">Leaf</tissue>
    </source>
</reference>
<dbReference type="PANTHER" id="PTHR45959:SF2">
    <property type="entry name" value="BHLH TRANSCRIPTION FACTOR"/>
    <property type="match status" value="1"/>
</dbReference>
<keyword evidence="4" id="KW-0539">Nucleus</keyword>
<organism evidence="7">
    <name type="scientific">Salvia splendens</name>
    <name type="common">Scarlet sage</name>
    <dbReference type="NCBI Taxonomy" id="180675"/>
    <lineage>
        <taxon>Eukaryota</taxon>
        <taxon>Viridiplantae</taxon>
        <taxon>Streptophyta</taxon>
        <taxon>Embryophyta</taxon>
        <taxon>Tracheophyta</taxon>
        <taxon>Spermatophyta</taxon>
        <taxon>Magnoliopsida</taxon>
        <taxon>eudicotyledons</taxon>
        <taxon>Gunneridae</taxon>
        <taxon>Pentapetalae</taxon>
        <taxon>asterids</taxon>
        <taxon>lamiids</taxon>
        <taxon>Lamiales</taxon>
        <taxon>Lamiaceae</taxon>
        <taxon>Nepetoideae</taxon>
        <taxon>Mentheae</taxon>
        <taxon>Salviinae</taxon>
        <taxon>Salvia</taxon>
        <taxon>Salvia subgen. Calosphace</taxon>
        <taxon>core Calosphace</taxon>
    </lineage>
</organism>
<dbReference type="InterPro" id="IPR052610">
    <property type="entry name" value="bHLH_transcription_regulator"/>
</dbReference>
<evidence type="ECO:0000313" key="8">
    <source>
        <dbReference type="Proteomes" id="UP000298416"/>
    </source>
</evidence>
<dbReference type="GO" id="GO:0046983">
    <property type="term" value="F:protein dimerization activity"/>
    <property type="evidence" value="ECO:0007669"/>
    <property type="project" value="InterPro"/>
</dbReference>
<dbReference type="SUPFAM" id="SSF47459">
    <property type="entry name" value="HLH, helix-loop-helix DNA-binding domain"/>
    <property type="match status" value="1"/>
</dbReference>
<dbReference type="InterPro" id="IPR011598">
    <property type="entry name" value="bHLH_dom"/>
</dbReference>
<dbReference type="PANTHER" id="PTHR45959">
    <property type="entry name" value="BHLH TRANSCRIPTION FACTOR"/>
    <property type="match status" value="1"/>
</dbReference>
<dbReference type="GO" id="GO:0005634">
    <property type="term" value="C:nucleus"/>
    <property type="evidence" value="ECO:0007669"/>
    <property type="project" value="UniProtKB-SubCell"/>
</dbReference>
<evidence type="ECO:0000256" key="4">
    <source>
        <dbReference type="ARBA" id="ARBA00023242"/>
    </source>
</evidence>
<feature type="domain" description="BHLH" evidence="6">
    <location>
        <begin position="56"/>
        <end position="105"/>
    </location>
</feature>
<keyword evidence="5" id="KW-0175">Coiled coil</keyword>
<evidence type="ECO:0000256" key="2">
    <source>
        <dbReference type="ARBA" id="ARBA00023015"/>
    </source>
</evidence>
<dbReference type="EMBL" id="PNBA02000011">
    <property type="protein sequence ID" value="KAG6409082.1"/>
    <property type="molecule type" value="Genomic_DNA"/>
</dbReference>
<gene>
    <name evidence="7" type="ORF">SASPL_132114</name>
</gene>
<dbReference type="InterPro" id="IPR036638">
    <property type="entry name" value="HLH_DNA-bd_sf"/>
</dbReference>
<sequence>MDISAFRNLADLEMESSFHYESFEQPSVYDDGRPLKQLRTSYHVPTFVVSEPVACLSSTHHSLAEKKRREKLSQRFVALSALIPGLKKMDKASILGDAIEHMKGLEERVKGLEERARKEKKH</sequence>
<name>A0A8X8ZKX2_SALSN</name>
<evidence type="ECO:0000256" key="1">
    <source>
        <dbReference type="ARBA" id="ARBA00004123"/>
    </source>
</evidence>
<dbReference type="Gene3D" id="4.10.280.10">
    <property type="entry name" value="Helix-loop-helix DNA-binding domain"/>
    <property type="match status" value="1"/>
</dbReference>